<keyword evidence="3" id="KW-1185">Reference proteome</keyword>
<dbReference type="Proteomes" id="UP001642260">
    <property type="component" value="Unassembled WGS sequence"/>
</dbReference>
<sequence>MEQHEGDEEHEVKIAATSAHSSKLLQQPATSAPHQPTSFHLRVRARRGQATDPHSIIERVCCLRIAENSPALKKLMFTKSHEL</sequence>
<proteinExistence type="predicted"/>
<evidence type="ECO:0000313" key="3">
    <source>
        <dbReference type="Proteomes" id="UP001642260"/>
    </source>
</evidence>
<gene>
    <name evidence="2" type="ORF">ERUC_LOCUS15145</name>
</gene>
<evidence type="ECO:0000256" key="1">
    <source>
        <dbReference type="SAM" id="MobiDB-lite"/>
    </source>
</evidence>
<reference evidence="2 3" key="1">
    <citation type="submission" date="2022-03" db="EMBL/GenBank/DDBJ databases">
        <authorList>
            <person name="Macdonald S."/>
            <person name="Ahmed S."/>
            <person name="Newling K."/>
        </authorList>
    </citation>
    <scope>NUCLEOTIDE SEQUENCE [LARGE SCALE GENOMIC DNA]</scope>
</reference>
<comment type="caution">
    <text evidence="2">The sequence shown here is derived from an EMBL/GenBank/DDBJ whole genome shotgun (WGS) entry which is preliminary data.</text>
</comment>
<name>A0ABC8JUT2_ERUVS</name>
<dbReference type="AlphaFoldDB" id="A0ABC8JUT2"/>
<dbReference type="EMBL" id="CAKOAT010141820">
    <property type="protein sequence ID" value="CAH8339466.1"/>
    <property type="molecule type" value="Genomic_DNA"/>
</dbReference>
<accession>A0ABC8JUT2</accession>
<feature type="compositionally biased region" description="Polar residues" evidence="1">
    <location>
        <begin position="18"/>
        <end position="38"/>
    </location>
</feature>
<feature type="region of interest" description="Disordered" evidence="1">
    <location>
        <begin position="1"/>
        <end position="38"/>
    </location>
</feature>
<organism evidence="2 3">
    <name type="scientific">Eruca vesicaria subsp. sativa</name>
    <name type="common">Garden rocket</name>
    <name type="synonym">Eruca sativa</name>
    <dbReference type="NCBI Taxonomy" id="29727"/>
    <lineage>
        <taxon>Eukaryota</taxon>
        <taxon>Viridiplantae</taxon>
        <taxon>Streptophyta</taxon>
        <taxon>Embryophyta</taxon>
        <taxon>Tracheophyta</taxon>
        <taxon>Spermatophyta</taxon>
        <taxon>Magnoliopsida</taxon>
        <taxon>eudicotyledons</taxon>
        <taxon>Gunneridae</taxon>
        <taxon>Pentapetalae</taxon>
        <taxon>rosids</taxon>
        <taxon>malvids</taxon>
        <taxon>Brassicales</taxon>
        <taxon>Brassicaceae</taxon>
        <taxon>Brassiceae</taxon>
        <taxon>Eruca</taxon>
    </lineage>
</organism>
<evidence type="ECO:0000313" key="2">
    <source>
        <dbReference type="EMBL" id="CAH8339466.1"/>
    </source>
</evidence>
<protein>
    <submittedName>
        <fullName evidence="2">Uncharacterized protein</fullName>
    </submittedName>
</protein>